<dbReference type="GO" id="GO:0004315">
    <property type="term" value="F:3-oxoacyl-[acyl-carrier-protein] synthase activity"/>
    <property type="evidence" value="ECO:0007669"/>
    <property type="project" value="InterPro"/>
</dbReference>
<dbReference type="InterPro" id="IPR050091">
    <property type="entry name" value="PKS_NRPS_Biosynth_Enz"/>
</dbReference>
<dbReference type="InterPro" id="IPR020806">
    <property type="entry name" value="PKS_PP-bd"/>
</dbReference>
<dbReference type="Gene3D" id="1.10.1200.10">
    <property type="entry name" value="ACP-like"/>
    <property type="match status" value="1"/>
</dbReference>
<dbReference type="InterPro" id="IPR036736">
    <property type="entry name" value="ACP-like_sf"/>
</dbReference>
<sequence length="1341" mass="136301">MPFSQVPLSLSSSPMEQQPLLSLLQQHLIGLFNDAGGQAPPAGLAICLASTCSSDIHAAAIRAAWVAVRGASIQDPAPCLLVAHGDADALAEVSTGLTAAGVQHTPVLAPTHDPAALLERAQAAGVADLQDFVFVASLGDACSQAGNTASLTSWAALAARHGSGCHLTGGGRALQLLHVDTISFSIRHGRASDAEHIYWLQSYALGGGLQRSALSMLEIQEQLPSEEETAGFVPPICTHVTQRLCFVAEIAGLPVAVLLLQPAAAAQQQRRRHIAPYEDASAELKAPDTPPLLEEHTIQFAPGHSFDSLAFAVAVRMRDLDAAEPAAHAAVRVRNGAALPPIQSPTATAPLGAAPNTTLNSASATTSLNPSIIAVVNGARRLSSMFLQPAELSSSGSSNAATAAAAAVAAAAAEELLADVTAVVEGFMEAAGFATESFMLATPLMDAGLDSLDMLKLASMVSEALSVALPSTILFDYPSIEALCSYILATQGPAGPESRRGTVEVIAAMAVTAPSMAAAAAAAALSMFAHASLASIPIGGRRASVLHGGGIVPHMPAIAGAGITTLQVVLAEAAALRMPGSTQGGCTDISAFCSDMITPVPAARWDWELQASAAVSLAGASRLPARFGGFMNDVSVFDSGLFGVGVSECSLLDPQQRLLLEATWEAASSVGASGGNSLIKRTRPVVLPGSKIMPGGAAETAVFVGASYTEWQLIQQLHSTPPSTYSASGGGLSVLAGRISYVFGWTGPATVTDTACSSSLVALSSAFNCLMLGVARTALTGGINLQLHPSSTAQYNAAGMLTSDGRCKALDVAADGYVRSEAAAVVVLRAVDSVTAAATERASSAAAVLLLGAAINQDGRSSSLTAPNGPSQQALIRSALSGATLPPAHVNLLSMHGTGTSLGDPIEVGSSLAVLMQKRTAADGPLALAASKASVGHAEAGAGLVGFALALLAVEARSLPRLLHLSCMNPHCQASISSACKKGTAVMAPRAASPEPVALSHGRNSAGVSAFAFQGTNAHAVLEMLDLGQQASLFLDSVDVFDAAAFAISPSEALLIDPQQRMMLEDAWGVLSLYAAQSSLAPNDVAVVAAQSFWDYASQIDYNLPGVGEAYKATGRCFSVAAGRISFCYGLKGPSISLDTACSSSLSGTRLMQQLLLEGRCRQGVVTAALLTLDPTTIGMLTAASMLAPDGRCKTLDATADGYVRGEACITLGLSVNTALPSGNADLPCAAVVLGAAINQDGRSSSLTAPNGPSQQQVIRMALGDGALTAAEVSTLEMHGTGTPLGDPIEVGAAVAVFNTSKHVIGVHQHPQVLELSAAKSSCGHAEPAAGAVGMLRAMYR</sequence>
<evidence type="ECO:0000259" key="4">
    <source>
        <dbReference type="PROSITE" id="PS50075"/>
    </source>
</evidence>
<keyword evidence="1" id="KW-0596">Phosphopantetheine</keyword>
<dbReference type="Pfam" id="PF00109">
    <property type="entry name" value="ketoacyl-synt"/>
    <property type="match status" value="2"/>
</dbReference>
<dbReference type="InterPro" id="IPR014030">
    <property type="entry name" value="Ketoacyl_synth_N"/>
</dbReference>
<dbReference type="PROSITE" id="PS00012">
    <property type="entry name" value="PHOSPHOPANTETHEINE"/>
    <property type="match status" value="1"/>
</dbReference>
<dbReference type="GO" id="GO:0006633">
    <property type="term" value="P:fatty acid biosynthetic process"/>
    <property type="evidence" value="ECO:0007669"/>
    <property type="project" value="InterPro"/>
</dbReference>
<dbReference type="InterPro" id="IPR009081">
    <property type="entry name" value="PP-bd_ACP"/>
</dbReference>
<gene>
    <name evidence="6" type="ORF">C2E20_2083</name>
</gene>
<feature type="domain" description="Carrier" evidence="4">
    <location>
        <begin position="411"/>
        <end position="491"/>
    </location>
</feature>
<dbReference type="InterPro" id="IPR014031">
    <property type="entry name" value="Ketoacyl_synth_C"/>
</dbReference>
<dbReference type="InterPro" id="IPR016039">
    <property type="entry name" value="Thiolase-like"/>
</dbReference>
<feature type="domain" description="Ketosynthase family 3 (KS3)" evidence="5">
    <location>
        <begin position="1034"/>
        <end position="1341"/>
    </location>
</feature>
<dbReference type="CDD" id="cd00833">
    <property type="entry name" value="PKS"/>
    <property type="match status" value="2"/>
</dbReference>
<dbReference type="InterPro" id="IPR006162">
    <property type="entry name" value="Ppantetheine_attach_site"/>
</dbReference>
<keyword evidence="2" id="KW-0597">Phosphoprotein</keyword>
<dbReference type="SMART" id="SM00823">
    <property type="entry name" value="PKS_PP"/>
    <property type="match status" value="1"/>
</dbReference>
<reference evidence="6 7" key="1">
    <citation type="journal article" date="2018" name="Plant J.">
        <title>Genome sequences of Chlorella sorokiniana UTEX 1602 and Micractinium conductrix SAG 241.80: implications to maltose excretion by a green alga.</title>
        <authorList>
            <person name="Arriola M.B."/>
            <person name="Velmurugan N."/>
            <person name="Zhang Y."/>
            <person name="Plunkett M.H."/>
            <person name="Hondzo H."/>
            <person name="Barney B.M."/>
        </authorList>
    </citation>
    <scope>NUCLEOTIDE SEQUENCE [LARGE SCALE GENOMIC DNA]</scope>
    <source>
        <strain evidence="6 7">SAG 241.80</strain>
    </source>
</reference>
<feature type="domain" description="Ketosynthase family 3 (KS3)" evidence="5">
    <location>
        <begin position="565"/>
        <end position="1024"/>
    </location>
</feature>
<dbReference type="InterPro" id="IPR020841">
    <property type="entry name" value="PKS_Beta-ketoAc_synthase_dom"/>
</dbReference>
<dbReference type="EMBL" id="LHPF02000004">
    <property type="protein sequence ID" value="PSC74551.1"/>
    <property type="molecule type" value="Genomic_DNA"/>
</dbReference>
<proteinExistence type="predicted"/>
<evidence type="ECO:0000256" key="2">
    <source>
        <dbReference type="ARBA" id="ARBA00022553"/>
    </source>
</evidence>
<evidence type="ECO:0000256" key="1">
    <source>
        <dbReference type="ARBA" id="ARBA00022450"/>
    </source>
</evidence>
<evidence type="ECO:0000256" key="3">
    <source>
        <dbReference type="ARBA" id="ARBA00022679"/>
    </source>
</evidence>
<evidence type="ECO:0000313" key="7">
    <source>
        <dbReference type="Proteomes" id="UP000239649"/>
    </source>
</evidence>
<dbReference type="PROSITE" id="PS50075">
    <property type="entry name" value="CARRIER"/>
    <property type="match status" value="1"/>
</dbReference>
<dbReference type="STRING" id="554055.A0A2P6VKC2"/>
<comment type="caution">
    <text evidence="6">The sequence shown here is derived from an EMBL/GenBank/DDBJ whole genome shotgun (WGS) entry which is preliminary data.</text>
</comment>
<dbReference type="PANTHER" id="PTHR43775">
    <property type="entry name" value="FATTY ACID SYNTHASE"/>
    <property type="match status" value="1"/>
</dbReference>
<dbReference type="Pfam" id="PF00550">
    <property type="entry name" value="PP-binding"/>
    <property type="match status" value="1"/>
</dbReference>
<dbReference type="PROSITE" id="PS52004">
    <property type="entry name" value="KS3_2"/>
    <property type="match status" value="2"/>
</dbReference>
<organism evidence="6 7">
    <name type="scientific">Micractinium conductrix</name>
    <dbReference type="NCBI Taxonomy" id="554055"/>
    <lineage>
        <taxon>Eukaryota</taxon>
        <taxon>Viridiplantae</taxon>
        <taxon>Chlorophyta</taxon>
        <taxon>core chlorophytes</taxon>
        <taxon>Trebouxiophyceae</taxon>
        <taxon>Chlorellales</taxon>
        <taxon>Chlorellaceae</taxon>
        <taxon>Chlorella clade</taxon>
        <taxon>Micractinium</taxon>
    </lineage>
</organism>
<dbReference type="InterPro" id="IPR018201">
    <property type="entry name" value="Ketoacyl_synth_AS"/>
</dbReference>
<dbReference type="SMART" id="SM00825">
    <property type="entry name" value="PKS_KS"/>
    <property type="match status" value="2"/>
</dbReference>
<dbReference type="OrthoDB" id="514228at2759"/>
<dbReference type="GO" id="GO:0031177">
    <property type="term" value="F:phosphopantetheine binding"/>
    <property type="evidence" value="ECO:0007669"/>
    <property type="project" value="InterPro"/>
</dbReference>
<dbReference type="PROSITE" id="PS00606">
    <property type="entry name" value="KS3_1"/>
    <property type="match status" value="1"/>
</dbReference>
<protein>
    <submittedName>
        <fullName evidence="6">Beta-ketoacyl synthase</fullName>
    </submittedName>
</protein>
<evidence type="ECO:0000313" key="6">
    <source>
        <dbReference type="EMBL" id="PSC74551.1"/>
    </source>
</evidence>
<dbReference type="Proteomes" id="UP000239649">
    <property type="component" value="Unassembled WGS sequence"/>
</dbReference>
<keyword evidence="7" id="KW-1185">Reference proteome</keyword>
<keyword evidence="3" id="KW-0808">Transferase</keyword>
<dbReference type="SUPFAM" id="SSF53901">
    <property type="entry name" value="Thiolase-like"/>
    <property type="match status" value="2"/>
</dbReference>
<evidence type="ECO:0000259" key="5">
    <source>
        <dbReference type="PROSITE" id="PS52004"/>
    </source>
</evidence>
<name>A0A2P6VKC2_9CHLO</name>
<dbReference type="GO" id="GO:0004312">
    <property type="term" value="F:fatty acid synthase activity"/>
    <property type="evidence" value="ECO:0007669"/>
    <property type="project" value="TreeGrafter"/>
</dbReference>
<dbReference type="SUPFAM" id="SSF47336">
    <property type="entry name" value="ACP-like"/>
    <property type="match status" value="1"/>
</dbReference>
<dbReference type="Pfam" id="PF02801">
    <property type="entry name" value="Ketoacyl-synt_C"/>
    <property type="match status" value="2"/>
</dbReference>
<accession>A0A2P6VKC2</accession>
<dbReference type="PANTHER" id="PTHR43775:SF37">
    <property type="entry name" value="SI:DKEY-61P9.11"/>
    <property type="match status" value="1"/>
</dbReference>
<dbReference type="Gene3D" id="3.40.47.10">
    <property type="match status" value="2"/>
</dbReference>